<dbReference type="PANTHER" id="PTHR30151">
    <property type="entry name" value="ALKANE SULFONATE ABC TRANSPORTER-RELATED, MEMBRANE SUBUNIT"/>
    <property type="match status" value="1"/>
</dbReference>
<evidence type="ECO:0000256" key="5">
    <source>
        <dbReference type="ARBA" id="ARBA00022989"/>
    </source>
</evidence>
<feature type="transmembrane region" description="Helical" evidence="7">
    <location>
        <begin position="252"/>
        <end position="273"/>
    </location>
</feature>
<dbReference type="InterPro" id="IPR000515">
    <property type="entry name" value="MetI-like"/>
</dbReference>
<dbReference type="InterPro" id="IPR035906">
    <property type="entry name" value="MetI-like_sf"/>
</dbReference>
<comment type="caution">
    <text evidence="10">The sequence shown here is derived from an EMBL/GenBank/DDBJ whole genome shotgun (WGS) entry which is preliminary data.</text>
</comment>
<dbReference type="RefSeq" id="WP_113931345.1">
    <property type="nucleotide sequence ID" value="NZ_JACCEU010000001.1"/>
</dbReference>
<dbReference type="CDD" id="cd06261">
    <property type="entry name" value="TM_PBP2"/>
    <property type="match status" value="1"/>
</dbReference>
<reference evidence="10 11" key="1">
    <citation type="submission" date="2018-06" db="EMBL/GenBank/DDBJ databases">
        <title>Genomic Encyclopedia of Type Strains, Phase IV (KMG-IV): sequencing the most valuable type-strain genomes for metagenomic binning, comparative biology and taxonomic classification.</title>
        <authorList>
            <person name="Goeker M."/>
        </authorList>
    </citation>
    <scope>NUCLEOTIDE SEQUENCE [LARGE SCALE GENOMIC DNA]</scope>
    <source>
        <strain evidence="10 11">DSM 25520</strain>
    </source>
</reference>
<dbReference type="AlphaFoldDB" id="A0A366HJA9"/>
<dbReference type="EMBL" id="QNRQ01000001">
    <property type="protein sequence ID" value="RBP43030.1"/>
    <property type="molecule type" value="Genomic_DNA"/>
</dbReference>
<feature type="transmembrane region" description="Helical" evidence="7">
    <location>
        <begin position="215"/>
        <end position="240"/>
    </location>
</feature>
<feature type="compositionally biased region" description="Polar residues" evidence="8">
    <location>
        <begin position="1"/>
        <end position="10"/>
    </location>
</feature>
<feature type="transmembrane region" description="Helical" evidence="7">
    <location>
        <begin position="36"/>
        <end position="56"/>
    </location>
</feature>
<keyword evidence="2 7" id="KW-0813">Transport</keyword>
<dbReference type="Pfam" id="PF00528">
    <property type="entry name" value="BPD_transp_1"/>
    <property type="match status" value="1"/>
</dbReference>
<comment type="subcellular location">
    <subcellularLocation>
        <location evidence="1 7">Cell membrane</location>
        <topology evidence="1 7">Multi-pass membrane protein</topology>
    </subcellularLocation>
</comment>
<evidence type="ECO:0000256" key="7">
    <source>
        <dbReference type="RuleBase" id="RU363032"/>
    </source>
</evidence>
<dbReference type="Proteomes" id="UP000253628">
    <property type="component" value="Unassembled WGS sequence"/>
</dbReference>
<evidence type="ECO:0000256" key="1">
    <source>
        <dbReference type="ARBA" id="ARBA00004651"/>
    </source>
</evidence>
<keyword evidence="6 7" id="KW-0472">Membrane</keyword>
<feature type="transmembrane region" description="Helical" evidence="7">
    <location>
        <begin position="90"/>
        <end position="117"/>
    </location>
</feature>
<dbReference type="SUPFAM" id="SSF161098">
    <property type="entry name" value="MetI-like"/>
    <property type="match status" value="1"/>
</dbReference>
<organism evidence="10 11">
    <name type="scientific">Eoetvoesiella caeni</name>
    <dbReference type="NCBI Taxonomy" id="645616"/>
    <lineage>
        <taxon>Bacteria</taxon>
        <taxon>Pseudomonadati</taxon>
        <taxon>Pseudomonadota</taxon>
        <taxon>Betaproteobacteria</taxon>
        <taxon>Burkholderiales</taxon>
        <taxon>Alcaligenaceae</taxon>
        <taxon>Eoetvoesiella</taxon>
    </lineage>
</organism>
<dbReference type="GO" id="GO:0055085">
    <property type="term" value="P:transmembrane transport"/>
    <property type="evidence" value="ECO:0007669"/>
    <property type="project" value="InterPro"/>
</dbReference>
<sequence>MSSVSSTAGLSSPAGGAQPKPSPIKAGEPKVSKRQVVTVSSSVAVLVVFLAAWQWLPGWFGMPEFVLPKFTTVVQEAMHMWTNGGFMEHFWITALEVVVGFALGALLGLGVGVVLGLSPMAESVLSPYILALQIAPKVAFAPLFVMWLGYTVYPKILVAILIVFFPIMINVLSAIRTVDPDMVNLVRTLNASRWQIFRLVEFPSSLPSLFSGLRIGATLAVVGVTVGELVGGNMGLGFLLVDAEGQGNTAGVFVAIIGLTIIGIAAYAAVVWAERRYLHYIPRATTTTI</sequence>
<evidence type="ECO:0000256" key="2">
    <source>
        <dbReference type="ARBA" id="ARBA00022448"/>
    </source>
</evidence>
<gene>
    <name evidence="10" type="ORF">DFR37_101155</name>
</gene>
<feature type="domain" description="ABC transmembrane type-1" evidence="9">
    <location>
        <begin position="90"/>
        <end position="271"/>
    </location>
</feature>
<dbReference type="PROSITE" id="PS50928">
    <property type="entry name" value="ABC_TM1"/>
    <property type="match status" value="1"/>
</dbReference>
<dbReference type="PANTHER" id="PTHR30151:SF20">
    <property type="entry name" value="ABC TRANSPORTER PERMEASE PROTEIN HI_0355-RELATED"/>
    <property type="match status" value="1"/>
</dbReference>
<proteinExistence type="inferred from homology"/>
<feature type="transmembrane region" description="Helical" evidence="7">
    <location>
        <begin position="129"/>
        <end position="150"/>
    </location>
</feature>
<keyword evidence="11" id="KW-1185">Reference proteome</keyword>
<protein>
    <submittedName>
        <fullName evidence="10">NitT/TauT family transport system permease protein</fullName>
    </submittedName>
</protein>
<accession>A0A366HJA9</accession>
<dbReference type="OrthoDB" id="8138334at2"/>
<evidence type="ECO:0000256" key="8">
    <source>
        <dbReference type="SAM" id="MobiDB-lite"/>
    </source>
</evidence>
<keyword evidence="3" id="KW-1003">Cell membrane</keyword>
<feature type="transmembrane region" description="Helical" evidence="7">
    <location>
        <begin position="156"/>
        <end position="175"/>
    </location>
</feature>
<keyword evidence="5 7" id="KW-1133">Transmembrane helix</keyword>
<feature type="region of interest" description="Disordered" evidence="8">
    <location>
        <begin position="1"/>
        <end position="27"/>
    </location>
</feature>
<evidence type="ECO:0000313" key="11">
    <source>
        <dbReference type="Proteomes" id="UP000253628"/>
    </source>
</evidence>
<dbReference type="Gene3D" id="1.10.3720.10">
    <property type="entry name" value="MetI-like"/>
    <property type="match status" value="1"/>
</dbReference>
<comment type="similarity">
    <text evidence="7">Belongs to the binding-protein-dependent transport system permease family.</text>
</comment>
<dbReference type="GO" id="GO:0005886">
    <property type="term" value="C:plasma membrane"/>
    <property type="evidence" value="ECO:0007669"/>
    <property type="project" value="UniProtKB-SubCell"/>
</dbReference>
<evidence type="ECO:0000313" key="10">
    <source>
        <dbReference type="EMBL" id="RBP43030.1"/>
    </source>
</evidence>
<evidence type="ECO:0000259" key="9">
    <source>
        <dbReference type="PROSITE" id="PS50928"/>
    </source>
</evidence>
<evidence type="ECO:0000256" key="6">
    <source>
        <dbReference type="ARBA" id="ARBA00023136"/>
    </source>
</evidence>
<keyword evidence="4 7" id="KW-0812">Transmembrane</keyword>
<name>A0A366HJA9_9BURK</name>
<evidence type="ECO:0000256" key="4">
    <source>
        <dbReference type="ARBA" id="ARBA00022692"/>
    </source>
</evidence>
<evidence type="ECO:0000256" key="3">
    <source>
        <dbReference type="ARBA" id="ARBA00022475"/>
    </source>
</evidence>